<feature type="compositionally biased region" description="Acidic residues" evidence="1">
    <location>
        <begin position="355"/>
        <end position="368"/>
    </location>
</feature>
<name>A0AAV9PA38_9PEZI</name>
<feature type="compositionally biased region" description="Basic and acidic residues" evidence="1">
    <location>
        <begin position="423"/>
        <end position="442"/>
    </location>
</feature>
<evidence type="ECO:0000259" key="2">
    <source>
        <dbReference type="PROSITE" id="PS50172"/>
    </source>
</evidence>
<feature type="compositionally biased region" description="Low complexity" evidence="1">
    <location>
        <begin position="479"/>
        <end position="496"/>
    </location>
</feature>
<keyword evidence="4" id="KW-1185">Reference proteome</keyword>
<feature type="region of interest" description="Disordered" evidence="1">
    <location>
        <begin position="161"/>
        <end position="496"/>
    </location>
</feature>
<dbReference type="RefSeq" id="XP_064659415.1">
    <property type="nucleotide sequence ID" value="XM_064802054.1"/>
</dbReference>
<feature type="domain" description="BRCT" evidence="2">
    <location>
        <begin position="495"/>
        <end position="588"/>
    </location>
</feature>
<comment type="caution">
    <text evidence="3">The sequence shown here is derived from an EMBL/GenBank/DDBJ whole genome shotgun (WGS) entry which is preliminary data.</text>
</comment>
<dbReference type="InterPro" id="IPR036420">
    <property type="entry name" value="BRCT_dom_sf"/>
</dbReference>
<gene>
    <name evidence="3" type="ORF">LTR77_004803</name>
</gene>
<dbReference type="AlphaFoldDB" id="A0AAV9PA38"/>
<feature type="compositionally biased region" description="Polar residues" evidence="1">
    <location>
        <begin position="247"/>
        <end position="262"/>
    </location>
</feature>
<feature type="compositionally biased region" description="Acidic residues" evidence="1">
    <location>
        <begin position="399"/>
        <end position="412"/>
    </location>
</feature>
<organism evidence="3 4">
    <name type="scientific">Saxophila tyrrhenica</name>
    <dbReference type="NCBI Taxonomy" id="1690608"/>
    <lineage>
        <taxon>Eukaryota</taxon>
        <taxon>Fungi</taxon>
        <taxon>Dikarya</taxon>
        <taxon>Ascomycota</taxon>
        <taxon>Pezizomycotina</taxon>
        <taxon>Dothideomycetes</taxon>
        <taxon>Dothideomycetidae</taxon>
        <taxon>Mycosphaerellales</taxon>
        <taxon>Extremaceae</taxon>
        <taxon>Saxophila</taxon>
    </lineage>
</organism>
<dbReference type="Gene3D" id="3.40.50.10190">
    <property type="entry name" value="BRCT domain"/>
    <property type="match status" value="1"/>
</dbReference>
<sequence>MAALVYLKCMLSCGGSSPPGVTIQHTIANGEDVTYTRVIYKQDGSLDFRLTDVRNIYDHDQGDLLLAQISYYSNLSLVLEPLVEKVYIELPIGSGFARRYNPDRIVVPRSKGHEHHYVHLRDDDVVNFEGQGLKLRVVIEMPSVSATLPDDVIQENGALPQALPFPSATSRDDVQVKSSNAEEIDGGEVTDSDEEEDLDEFKSVATPVTEITPATSRPAVAAIKETPNAKTLEAPSLANTDAGDNEPFSTAQDELTNDAQRTLQDEPPPDSPSVRAKVSITSRASQVVRRKEVPGTSDYGSELDDEESPQKREVDGTDDENHSAELSPRQPSEDRAKIFLATMDGTADEQVYLVDADEEGQDDDDDGEQLNMGTSDPLQPVEVFVQTAERSQKRKLEAELFDDAEEDDDGDEVIVATKKRKIAPTDDTPKKSDEAAEDEKPATRSTRGKLSRPSRQFTVNSSPVEPNEPQSRGKKRPISPQVVVSPTSETPTSTATSAILSGKAPKVLLSHESKLRKSLGKWFKEHGVEIIDDVKTRRTNFVCVVKDDNIKTAKVLRSLALGKLVVTEDWLQDSKTRGQLLDPQDYVHEKIGIPAKDRRKLFYGKNLFFTTTLAEKVYGPRWQDIVDLCTEAGASDVRKGSSKDFGQMIGSNETLCFGTKPTNDADVGRLQSQFSCTVFNKDLITHAMISGELDLEDEEYVLP</sequence>
<dbReference type="Proteomes" id="UP001337655">
    <property type="component" value="Unassembled WGS sequence"/>
</dbReference>
<feature type="compositionally biased region" description="Acidic residues" evidence="1">
    <location>
        <begin position="182"/>
        <end position="199"/>
    </location>
</feature>
<feature type="compositionally biased region" description="Polar residues" evidence="1">
    <location>
        <begin position="453"/>
        <end position="470"/>
    </location>
</feature>
<proteinExistence type="predicted"/>
<dbReference type="SUPFAM" id="SSF52113">
    <property type="entry name" value="BRCT domain"/>
    <property type="match status" value="1"/>
</dbReference>
<dbReference type="CDD" id="cd17744">
    <property type="entry name" value="BRCT_MDC1_rpt1"/>
    <property type="match status" value="1"/>
</dbReference>
<accession>A0AAV9PA38</accession>
<dbReference type="EMBL" id="JAVRRT010000007">
    <property type="protein sequence ID" value="KAK5170217.1"/>
    <property type="molecule type" value="Genomic_DNA"/>
</dbReference>
<reference evidence="3 4" key="1">
    <citation type="submission" date="2023-08" db="EMBL/GenBank/DDBJ databases">
        <title>Black Yeasts Isolated from many extreme environments.</title>
        <authorList>
            <person name="Coleine C."/>
            <person name="Stajich J.E."/>
            <person name="Selbmann L."/>
        </authorList>
    </citation>
    <scope>NUCLEOTIDE SEQUENCE [LARGE SCALE GENOMIC DNA]</scope>
    <source>
        <strain evidence="3 4">CCFEE 5935</strain>
    </source>
</reference>
<evidence type="ECO:0000256" key="1">
    <source>
        <dbReference type="SAM" id="MobiDB-lite"/>
    </source>
</evidence>
<dbReference type="GeneID" id="89926147"/>
<dbReference type="PROSITE" id="PS50172">
    <property type="entry name" value="BRCT"/>
    <property type="match status" value="1"/>
</dbReference>
<dbReference type="InterPro" id="IPR001357">
    <property type="entry name" value="BRCT_dom"/>
</dbReference>
<evidence type="ECO:0000313" key="4">
    <source>
        <dbReference type="Proteomes" id="UP001337655"/>
    </source>
</evidence>
<evidence type="ECO:0000313" key="3">
    <source>
        <dbReference type="EMBL" id="KAK5170217.1"/>
    </source>
</evidence>
<feature type="compositionally biased region" description="Basic and acidic residues" evidence="1">
    <location>
        <begin position="308"/>
        <end position="323"/>
    </location>
</feature>
<dbReference type="SMART" id="SM00292">
    <property type="entry name" value="BRCT"/>
    <property type="match status" value="1"/>
</dbReference>
<protein>
    <recommendedName>
        <fullName evidence="2">BRCT domain-containing protein</fullName>
    </recommendedName>
</protein>